<dbReference type="RefSeq" id="WP_072427947.1">
    <property type="nucleotide sequence ID" value="NZ_FPKR01000005.1"/>
</dbReference>
<organism evidence="1 2">
    <name type="scientific">Chitinimonas taiwanensis DSM 18899</name>
    <dbReference type="NCBI Taxonomy" id="1121279"/>
    <lineage>
        <taxon>Bacteria</taxon>
        <taxon>Pseudomonadati</taxon>
        <taxon>Pseudomonadota</taxon>
        <taxon>Betaproteobacteria</taxon>
        <taxon>Neisseriales</taxon>
        <taxon>Chitinibacteraceae</taxon>
        <taxon>Chitinimonas</taxon>
    </lineage>
</organism>
<dbReference type="Gene3D" id="2.40.10.10">
    <property type="entry name" value="Trypsin-like serine proteases"/>
    <property type="match status" value="2"/>
</dbReference>
<dbReference type="PANTHER" id="PTHR43019">
    <property type="entry name" value="SERINE ENDOPROTEASE DEGS"/>
    <property type="match status" value="1"/>
</dbReference>
<gene>
    <name evidence="1" type="ORF">SAMN02745887_01412</name>
</gene>
<dbReference type="Pfam" id="PF13365">
    <property type="entry name" value="Trypsin_2"/>
    <property type="match status" value="1"/>
</dbReference>
<dbReference type="Proteomes" id="UP000186513">
    <property type="component" value="Unassembled WGS sequence"/>
</dbReference>
<dbReference type="AlphaFoldDB" id="A0A1K2HEP5"/>
<sequence>MWAACWKWPIGGLMLAVSLAVCALPSRAALDLPERISQIKPAVVAVGTFQANRSPPFLLRGTGFAVGDGRQIVTNSHVVPELLNSREGEYLVVQLGAGTAAPRLSKVSVQRREPAYDLALLRLEGEAITTLPLQPDAQPVREGEGVGFVGFPIGTLLGLTPVTHRGIISAITPIALPGANSRQLNERQILRLRSGTFEVYQLDATAYPGNSGGPLFSLDTGQVIGVLNMVFVKGSKEAVLSQPSGISFAIPARYIQQLLRDAQTQP</sequence>
<reference evidence="1 2" key="1">
    <citation type="submission" date="2016-11" db="EMBL/GenBank/DDBJ databases">
        <authorList>
            <person name="Jaros S."/>
            <person name="Januszkiewicz K."/>
            <person name="Wedrychowicz H."/>
        </authorList>
    </citation>
    <scope>NUCLEOTIDE SEQUENCE [LARGE SCALE GENOMIC DNA]</scope>
    <source>
        <strain evidence="1 2">DSM 18899</strain>
    </source>
</reference>
<evidence type="ECO:0000313" key="2">
    <source>
        <dbReference type="Proteomes" id="UP000186513"/>
    </source>
</evidence>
<dbReference type="InterPro" id="IPR043504">
    <property type="entry name" value="Peptidase_S1_PA_chymotrypsin"/>
</dbReference>
<proteinExistence type="predicted"/>
<dbReference type="InterPro" id="IPR009003">
    <property type="entry name" value="Peptidase_S1_PA"/>
</dbReference>
<dbReference type="SUPFAM" id="SSF50494">
    <property type="entry name" value="Trypsin-like serine proteases"/>
    <property type="match status" value="1"/>
</dbReference>
<name>A0A1K2HEP5_9NEIS</name>
<dbReference type="EMBL" id="FPKR01000005">
    <property type="protein sequence ID" value="SFZ74985.1"/>
    <property type="molecule type" value="Genomic_DNA"/>
</dbReference>
<dbReference type="STRING" id="1121279.SAMN02745887_01412"/>
<accession>A0A1K2HEP5</accession>
<keyword evidence="2" id="KW-1185">Reference proteome</keyword>
<protein>
    <submittedName>
        <fullName evidence="1">Trypsin-like peptidase domain-containing protein</fullName>
    </submittedName>
</protein>
<evidence type="ECO:0000313" key="1">
    <source>
        <dbReference type="EMBL" id="SFZ74985.1"/>
    </source>
</evidence>
<dbReference type="PANTHER" id="PTHR43019:SF23">
    <property type="entry name" value="PROTEASE DO-LIKE 5, CHLOROPLASTIC"/>
    <property type="match status" value="1"/>
</dbReference>
<dbReference type="OrthoDB" id="212300at2"/>